<dbReference type="Proteomes" id="UP001185792">
    <property type="component" value="Unassembled WGS sequence"/>
</dbReference>
<protein>
    <submittedName>
        <fullName evidence="1">Uncharacterized protein</fullName>
    </submittedName>
</protein>
<gene>
    <name evidence="1" type="ORF">R4198_26400</name>
</gene>
<name>A0ABU4F157_WILMA</name>
<dbReference type="EMBL" id="JAWLUM010000022">
    <property type="protein sequence ID" value="MDV7137223.1"/>
    <property type="molecule type" value="Genomic_DNA"/>
</dbReference>
<dbReference type="RefSeq" id="WP_317715062.1">
    <property type="nucleotide sequence ID" value="NZ_JAWLUM010000022.1"/>
</dbReference>
<evidence type="ECO:0000313" key="1">
    <source>
        <dbReference type="EMBL" id="MDV7137223.1"/>
    </source>
</evidence>
<comment type="caution">
    <text evidence="1">The sequence shown here is derived from an EMBL/GenBank/DDBJ whole genome shotgun (WGS) entry which is preliminary data.</text>
</comment>
<evidence type="ECO:0000313" key="2">
    <source>
        <dbReference type="Proteomes" id="UP001185792"/>
    </source>
</evidence>
<organism evidence="1 2">
    <name type="scientific">Williamsia marianensis</name>
    <dbReference type="NCBI Taxonomy" id="85044"/>
    <lineage>
        <taxon>Bacteria</taxon>
        <taxon>Bacillati</taxon>
        <taxon>Actinomycetota</taxon>
        <taxon>Actinomycetes</taxon>
        <taxon>Mycobacteriales</taxon>
        <taxon>Nocardiaceae</taxon>
        <taxon>Williamsia</taxon>
    </lineage>
</organism>
<keyword evidence="2" id="KW-1185">Reference proteome</keyword>
<sequence length="43" mass="4446">MPGDPAYADLDEATKSALLDLAIGSPEAHQAAATVIDPSHFTH</sequence>
<proteinExistence type="predicted"/>
<reference evidence="1 2" key="1">
    <citation type="submission" date="2023-10" db="EMBL/GenBank/DDBJ databases">
        <title>Development of a sustainable strategy for remediation of hydrocarbon-contaminated territories based on the waste exchange concept.</title>
        <authorList>
            <person name="Krivoruchko A."/>
        </authorList>
    </citation>
    <scope>NUCLEOTIDE SEQUENCE [LARGE SCALE GENOMIC DNA]</scope>
    <source>
        <strain evidence="1 2">IEGM 1236</strain>
    </source>
</reference>
<accession>A0ABU4F157</accession>